<gene>
    <name evidence="9" type="ORF">NDM98_06745</name>
</gene>
<evidence type="ECO:0000256" key="8">
    <source>
        <dbReference type="RuleBase" id="RU003781"/>
    </source>
</evidence>
<dbReference type="PANTHER" id="PTHR11067">
    <property type="entry name" value="INOSINE TRIPHOSPHATE PYROPHOSPHATASE/HAM1 PROTEIN"/>
    <property type="match status" value="1"/>
</dbReference>
<dbReference type="InterPro" id="IPR029001">
    <property type="entry name" value="ITPase-like_fam"/>
</dbReference>
<proteinExistence type="inferred from homology"/>
<comment type="catalytic activity">
    <reaction evidence="7">
        <text>XTP + H2O = XMP + diphosphate + H(+)</text>
        <dbReference type="Rhea" id="RHEA:28610"/>
        <dbReference type="ChEBI" id="CHEBI:15377"/>
        <dbReference type="ChEBI" id="CHEBI:15378"/>
        <dbReference type="ChEBI" id="CHEBI:33019"/>
        <dbReference type="ChEBI" id="CHEBI:57464"/>
        <dbReference type="ChEBI" id="CHEBI:61314"/>
        <dbReference type="EC" id="3.6.1.66"/>
    </reaction>
</comment>
<keyword evidence="2 7" id="KW-0479">Metal-binding</keyword>
<dbReference type="Pfam" id="PF01725">
    <property type="entry name" value="Ham1p_like"/>
    <property type="match status" value="1"/>
</dbReference>
<feature type="binding site" evidence="7">
    <location>
        <begin position="182"/>
        <end position="183"/>
    </location>
    <ligand>
        <name>substrate</name>
    </ligand>
</feature>
<evidence type="ECO:0000256" key="6">
    <source>
        <dbReference type="ARBA" id="ARBA00023080"/>
    </source>
</evidence>
<comment type="similarity">
    <text evidence="1 7 8">Belongs to the HAM1 NTPase family.</text>
</comment>
<dbReference type="CDD" id="cd00515">
    <property type="entry name" value="HAM1"/>
    <property type="match status" value="1"/>
</dbReference>
<keyword evidence="10" id="KW-1185">Reference proteome</keyword>
<protein>
    <recommendedName>
        <fullName evidence="7">dITP/XTP pyrophosphatase</fullName>
        <ecNumber evidence="7">3.6.1.66</ecNumber>
    </recommendedName>
    <alternativeName>
        <fullName evidence="7">Non-canonical purine NTP pyrophosphatase</fullName>
    </alternativeName>
    <alternativeName>
        <fullName evidence="7">Non-standard purine NTP pyrophosphatase</fullName>
    </alternativeName>
    <alternativeName>
        <fullName evidence="7">Nucleoside-triphosphate diphosphatase</fullName>
    </alternativeName>
    <alternativeName>
        <fullName evidence="7">Nucleoside-triphosphate pyrophosphatase</fullName>
        <shortName evidence="7">NTPase</shortName>
    </alternativeName>
</protein>
<name>A0ABT0XH20_9BACI</name>
<feature type="active site" description="Proton acceptor" evidence="7">
    <location>
        <position position="71"/>
    </location>
</feature>
<dbReference type="PANTHER" id="PTHR11067:SF9">
    <property type="entry name" value="INOSINE TRIPHOSPHATE PYROPHOSPHATASE"/>
    <property type="match status" value="1"/>
</dbReference>
<keyword evidence="4 7" id="KW-0378">Hydrolase</keyword>
<evidence type="ECO:0000256" key="3">
    <source>
        <dbReference type="ARBA" id="ARBA00022741"/>
    </source>
</evidence>
<reference evidence="9" key="1">
    <citation type="submission" date="2022-06" db="EMBL/GenBank/DDBJ databases">
        <title>Alkalicoccobacillus porphyridii sp. nov., isolated from a marine red alga, Porphyridium purpureum and reclassification of Shouchella plakortidis and Shouchella gibsonii as Alkalicoccobacillus plakortidis comb. nov. and Alkalicoccobacillus gibsonii comb. nov.</title>
        <authorList>
            <person name="Kim K.H."/>
            <person name="Lee J.K."/>
            <person name="Han D.M."/>
            <person name="Baek J.H."/>
            <person name="Jeon C.O."/>
        </authorList>
    </citation>
    <scope>NUCLEOTIDE SEQUENCE</scope>
    <source>
        <strain evidence="9">DSM 19153</strain>
    </source>
</reference>
<comment type="cofactor">
    <cofactor evidence="7">
        <name>Mg(2+)</name>
        <dbReference type="ChEBI" id="CHEBI:18420"/>
    </cofactor>
    <text evidence="7">Binds 1 Mg(2+) ion per subunit.</text>
</comment>
<dbReference type="EMBL" id="JAMQJY010000001">
    <property type="protein sequence ID" value="MCM2675216.1"/>
    <property type="molecule type" value="Genomic_DNA"/>
</dbReference>
<feature type="binding site" evidence="7">
    <location>
        <position position="177"/>
    </location>
    <ligand>
        <name>substrate</name>
    </ligand>
</feature>
<dbReference type="GO" id="GO:0036220">
    <property type="term" value="F:ITP diphosphatase activity"/>
    <property type="evidence" value="ECO:0007669"/>
    <property type="project" value="UniProtKB-EC"/>
</dbReference>
<accession>A0ABT0XH20</accession>
<dbReference type="InterPro" id="IPR002637">
    <property type="entry name" value="RdgB/HAM1"/>
</dbReference>
<evidence type="ECO:0000256" key="1">
    <source>
        <dbReference type="ARBA" id="ARBA00008023"/>
    </source>
</evidence>
<comment type="caution">
    <text evidence="9">The sequence shown here is derived from an EMBL/GenBank/DDBJ whole genome shotgun (WGS) entry which is preliminary data.</text>
</comment>
<feature type="binding site" evidence="7">
    <location>
        <begin position="9"/>
        <end position="14"/>
    </location>
    <ligand>
        <name>substrate</name>
    </ligand>
</feature>
<dbReference type="Gene3D" id="3.90.950.10">
    <property type="match status" value="1"/>
</dbReference>
<evidence type="ECO:0000313" key="10">
    <source>
        <dbReference type="Proteomes" id="UP001203665"/>
    </source>
</evidence>
<keyword evidence="6 7" id="KW-0546">Nucleotide metabolism</keyword>
<comment type="caution">
    <text evidence="7">Lacks conserved residue(s) required for the propagation of feature annotation.</text>
</comment>
<comment type="catalytic activity">
    <reaction evidence="7">
        <text>dITP + H2O = dIMP + diphosphate + H(+)</text>
        <dbReference type="Rhea" id="RHEA:28342"/>
        <dbReference type="ChEBI" id="CHEBI:15377"/>
        <dbReference type="ChEBI" id="CHEBI:15378"/>
        <dbReference type="ChEBI" id="CHEBI:33019"/>
        <dbReference type="ChEBI" id="CHEBI:61194"/>
        <dbReference type="ChEBI" id="CHEBI:61382"/>
        <dbReference type="EC" id="3.6.1.66"/>
    </reaction>
</comment>
<dbReference type="NCBIfam" id="TIGR00042">
    <property type="entry name" value="RdgB/HAM1 family non-canonical purine NTP pyrophosphatase"/>
    <property type="match status" value="1"/>
</dbReference>
<comment type="function">
    <text evidence="7">Pyrophosphatase that catalyzes the hydrolysis of nucleoside triphosphates to their monophosphate derivatives, with a high preference for the non-canonical purine nucleotides XTP (xanthosine triphosphate), dITP (deoxyinosine triphosphate) and ITP. Seems to function as a house-cleaning enzyme that removes non-canonical purine nucleotides from the nucleotide pool, thus preventing their incorporation into DNA/RNA and avoiding chromosomal lesions.</text>
</comment>
<organism evidence="9 10">
    <name type="scientific">Alkalicoccobacillus plakortidis</name>
    <dbReference type="NCBI Taxonomy" id="444060"/>
    <lineage>
        <taxon>Bacteria</taxon>
        <taxon>Bacillati</taxon>
        <taxon>Bacillota</taxon>
        <taxon>Bacilli</taxon>
        <taxon>Bacillales</taxon>
        <taxon>Bacillaceae</taxon>
        <taxon>Alkalicoccobacillus</taxon>
    </lineage>
</organism>
<evidence type="ECO:0000256" key="2">
    <source>
        <dbReference type="ARBA" id="ARBA00022723"/>
    </source>
</evidence>
<evidence type="ECO:0000256" key="4">
    <source>
        <dbReference type="ARBA" id="ARBA00022801"/>
    </source>
</evidence>
<evidence type="ECO:0000313" key="9">
    <source>
        <dbReference type="EMBL" id="MCM2675216.1"/>
    </source>
</evidence>
<evidence type="ECO:0000256" key="5">
    <source>
        <dbReference type="ARBA" id="ARBA00022842"/>
    </source>
</evidence>
<dbReference type="Proteomes" id="UP001203665">
    <property type="component" value="Unassembled WGS sequence"/>
</dbReference>
<keyword evidence="3 7" id="KW-0547">Nucleotide-binding</keyword>
<feature type="binding site" evidence="7">
    <location>
        <begin position="154"/>
        <end position="157"/>
    </location>
    <ligand>
        <name>substrate</name>
    </ligand>
</feature>
<sequence>MTSELIIATTNKGKIKEFKQLLEGNGTVIKSLLDYPKIPDIPEDGLTFHENAAIKAETLSSLLNRTVIADDSGLEVDALNGAPGIYSARYAGEEKDDAANITKLLHELKDVPEAERTARFICVMAVAQPGEETIYFKGQFEGSIALTPSGDAGFGYDPVFYVPALGQTAAEISSEEKNERSHRGKAIQELLRYKYLFDL</sequence>
<dbReference type="SUPFAM" id="SSF52972">
    <property type="entry name" value="ITPase-like"/>
    <property type="match status" value="1"/>
</dbReference>
<dbReference type="EC" id="3.6.1.66" evidence="7"/>
<comment type="catalytic activity">
    <reaction evidence="7">
        <text>ITP + H2O = IMP + diphosphate + H(+)</text>
        <dbReference type="Rhea" id="RHEA:29399"/>
        <dbReference type="ChEBI" id="CHEBI:15377"/>
        <dbReference type="ChEBI" id="CHEBI:15378"/>
        <dbReference type="ChEBI" id="CHEBI:33019"/>
        <dbReference type="ChEBI" id="CHEBI:58053"/>
        <dbReference type="ChEBI" id="CHEBI:61402"/>
        <dbReference type="EC" id="3.6.1.66"/>
    </reaction>
</comment>
<keyword evidence="5 7" id="KW-0460">Magnesium</keyword>
<dbReference type="InterPro" id="IPR020922">
    <property type="entry name" value="dITP/XTP_pyrophosphatase"/>
</dbReference>
<dbReference type="HAMAP" id="MF_01405">
    <property type="entry name" value="Non_canon_purine_NTPase"/>
    <property type="match status" value="1"/>
</dbReference>
<dbReference type="RefSeq" id="WP_251605641.1">
    <property type="nucleotide sequence ID" value="NZ_JAMQJY010000001.1"/>
</dbReference>
<feature type="binding site" evidence="7">
    <location>
        <position position="71"/>
    </location>
    <ligand>
        <name>Mg(2+)</name>
        <dbReference type="ChEBI" id="CHEBI:18420"/>
    </ligand>
</feature>
<dbReference type="NCBIfam" id="NF011397">
    <property type="entry name" value="PRK14822.1"/>
    <property type="match status" value="1"/>
</dbReference>
<feature type="binding site" evidence="7">
    <location>
        <position position="72"/>
    </location>
    <ligand>
        <name>substrate</name>
    </ligand>
</feature>
<comment type="subunit">
    <text evidence="7">Homodimer.</text>
</comment>
<evidence type="ECO:0000256" key="7">
    <source>
        <dbReference type="HAMAP-Rule" id="MF_01405"/>
    </source>
</evidence>